<dbReference type="EMBL" id="JAUDZG010000001">
    <property type="protein sequence ID" value="KAK3310057.1"/>
    <property type="molecule type" value="Genomic_DNA"/>
</dbReference>
<sequence>MLERAGALRLGSHNDMGGIHFIRCGCAARGICHLIALDTYHGMLVLSPSFRKPRGMLYSRAVLLADWRLSEALQSRIANTCCYSSQLARCGPGWSSSHREAFRVSRQAGLVVRCFRRPYFEAPPFISPSAFSLGESPDAGLSHYACYRMRGGRTGECADRRGRRGVTEAGTLFLFQPSILLLGLAPCLWHRGCLGIVWSGKLPPRWRGKRSREGRGPGQRWAAVVSFSVNTYMRALDLPDGPNLDAAATL</sequence>
<keyword evidence="2" id="KW-1185">Reference proteome</keyword>
<protein>
    <submittedName>
        <fullName evidence="1">Uncharacterized protein</fullName>
    </submittedName>
</protein>
<evidence type="ECO:0000313" key="2">
    <source>
        <dbReference type="Proteomes" id="UP001273166"/>
    </source>
</evidence>
<dbReference type="Proteomes" id="UP001273166">
    <property type="component" value="Unassembled WGS sequence"/>
</dbReference>
<dbReference type="RefSeq" id="XP_062725837.1">
    <property type="nucleotide sequence ID" value="XM_062862858.1"/>
</dbReference>
<gene>
    <name evidence="1" type="ORF">B0T15DRAFT_22465</name>
</gene>
<organism evidence="1 2">
    <name type="scientific">Chaetomium strumarium</name>
    <dbReference type="NCBI Taxonomy" id="1170767"/>
    <lineage>
        <taxon>Eukaryota</taxon>
        <taxon>Fungi</taxon>
        <taxon>Dikarya</taxon>
        <taxon>Ascomycota</taxon>
        <taxon>Pezizomycotina</taxon>
        <taxon>Sordariomycetes</taxon>
        <taxon>Sordariomycetidae</taxon>
        <taxon>Sordariales</taxon>
        <taxon>Chaetomiaceae</taxon>
        <taxon>Chaetomium</taxon>
    </lineage>
</organism>
<dbReference type="AlphaFoldDB" id="A0AAJ0H1E8"/>
<name>A0AAJ0H1E8_9PEZI</name>
<comment type="caution">
    <text evidence="1">The sequence shown here is derived from an EMBL/GenBank/DDBJ whole genome shotgun (WGS) entry which is preliminary data.</text>
</comment>
<proteinExistence type="predicted"/>
<reference evidence="1" key="2">
    <citation type="submission" date="2023-06" db="EMBL/GenBank/DDBJ databases">
        <authorList>
            <consortium name="Lawrence Berkeley National Laboratory"/>
            <person name="Mondo S.J."/>
            <person name="Hensen N."/>
            <person name="Bonometti L."/>
            <person name="Westerberg I."/>
            <person name="Brannstrom I.O."/>
            <person name="Guillou S."/>
            <person name="Cros-Aarteil S."/>
            <person name="Calhoun S."/>
            <person name="Haridas S."/>
            <person name="Kuo A."/>
            <person name="Pangilinan J."/>
            <person name="Riley R."/>
            <person name="Labutti K."/>
            <person name="Andreopoulos B."/>
            <person name="Lipzen A."/>
            <person name="Chen C."/>
            <person name="Yanf M."/>
            <person name="Daum C."/>
            <person name="Ng V."/>
            <person name="Clum A."/>
            <person name="Steindorff A."/>
            <person name="Ohm R."/>
            <person name="Martin F."/>
            <person name="Silar P."/>
            <person name="Natvig D."/>
            <person name="Lalanne C."/>
            <person name="Gautier V."/>
            <person name="Ament-Velasquez S.L."/>
            <person name="Kruys A."/>
            <person name="Hutchinson M.I."/>
            <person name="Powell A.J."/>
            <person name="Barry K."/>
            <person name="Miller A.N."/>
            <person name="Grigoriev I.V."/>
            <person name="Debuchy R."/>
            <person name="Gladieux P."/>
            <person name="Thoren M.H."/>
            <person name="Johannesson H."/>
        </authorList>
    </citation>
    <scope>NUCLEOTIDE SEQUENCE</scope>
    <source>
        <strain evidence="1">CBS 333.67</strain>
    </source>
</reference>
<accession>A0AAJ0H1E8</accession>
<dbReference type="GeneID" id="87881687"/>
<evidence type="ECO:0000313" key="1">
    <source>
        <dbReference type="EMBL" id="KAK3310057.1"/>
    </source>
</evidence>
<reference evidence="1" key="1">
    <citation type="journal article" date="2023" name="Mol. Phylogenet. Evol.">
        <title>Genome-scale phylogeny and comparative genomics of the fungal order Sordariales.</title>
        <authorList>
            <person name="Hensen N."/>
            <person name="Bonometti L."/>
            <person name="Westerberg I."/>
            <person name="Brannstrom I.O."/>
            <person name="Guillou S."/>
            <person name="Cros-Aarteil S."/>
            <person name="Calhoun S."/>
            <person name="Haridas S."/>
            <person name="Kuo A."/>
            <person name="Mondo S."/>
            <person name="Pangilinan J."/>
            <person name="Riley R."/>
            <person name="LaButti K."/>
            <person name="Andreopoulos B."/>
            <person name="Lipzen A."/>
            <person name="Chen C."/>
            <person name="Yan M."/>
            <person name="Daum C."/>
            <person name="Ng V."/>
            <person name="Clum A."/>
            <person name="Steindorff A."/>
            <person name="Ohm R.A."/>
            <person name="Martin F."/>
            <person name="Silar P."/>
            <person name="Natvig D.O."/>
            <person name="Lalanne C."/>
            <person name="Gautier V."/>
            <person name="Ament-Velasquez S.L."/>
            <person name="Kruys A."/>
            <person name="Hutchinson M.I."/>
            <person name="Powell A.J."/>
            <person name="Barry K."/>
            <person name="Miller A.N."/>
            <person name="Grigoriev I.V."/>
            <person name="Debuchy R."/>
            <person name="Gladieux P."/>
            <person name="Hiltunen Thoren M."/>
            <person name="Johannesson H."/>
        </authorList>
    </citation>
    <scope>NUCLEOTIDE SEQUENCE</scope>
    <source>
        <strain evidence="1">CBS 333.67</strain>
    </source>
</reference>